<evidence type="ECO:0000313" key="1">
    <source>
        <dbReference type="EMBL" id="SCM73373.1"/>
    </source>
</evidence>
<accession>A0A212L727</accession>
<evidence type="ECO:0008006" key="2">
    <source>
        <dbReference type="Google" id="ProtNLM"/>
    </source>
</evidence>
<dbReference type="Pfam" id="PF10618">
    <property type="entry name" value="Tail_tube"/>
    <property type="match status" value="1"/>
</dbReference>
<dbReference type="AlphaFoldDB" id="A0A212L727"/>
<gene>
    <name evidence="1" type="ORF">KL86PLE_110041</name>
</gene>
<dbReference type="EMBL" id="FMJD01000003">
    <property type="protein sequence ID" value="SCM73373.1"/>
    <property type="molecule type" value="Genomic_DNA"/>
</dbReference>
<sequence>MATFGGVMSFRLSNGTQMRIRGDFTERPSNITAATVTNQDGSIDKTITPRPYGFSATFVDEGQDFDDLLLETGINATVVEENTGKTRLYSGGQFSGEVSIDRSNGAVTGLEFDAPNRQVV</sequence>
<protein>
    <recommendedName>
        <fullName evidence="2">Phage tail protein</fullName>
    </recommendedName>
</protein>
<dbReference type="InterPro" id="IPR019596">
    <property type="entry name" value="Phage_Mu_GpM_tail_tub"/>
</dbReference>
<dbReference type="RefSeq" id="WP_288199464.1">
    <property type="nucleotide sequence ID" value="NZ_LT608334.1"/>
</dbReference>
<reference evidence="1" key="1">
    <citation type="submission" date="2016-08" db="EMBL/GenBank/DDBJ databases">
        <authorList>
            <person name="Seilhamer J.J."/>
        </authorList>
    </citation>
    <scope>NUCLEOTIDE SEQUENCE</scope>
    <source>
        <strain evidence="1">86</strain>
    </source>
</reference>
<proteinExistence type="predicted"/>
<organism evidence="1">
    <name type="scientific">uncultured Pleomorphomonas sp</name>
    <dbReference type="NCBI Taxonomy" id="442121"/>
    <lineage>
        <taxon>Bacteria</taxon>
        <taxon>Pseudomonadati</taxon>
        <taxon>Pseudomonadota</taxon>
        <taxon>Alphaproteobacteria</taxon>
        <taxon>Hyphomicrobiales</taxon>
        <taxon>Pleomorphomonadaceae</taxon>
        <taxon>Pleomorphomonas</taxon>
        <taxon>environmental samples</taxon>
    </lineage>
</organism>
<name>A0A212L727_9HYPH</name>